<sequence>MKKRLLSIVSILSILFVLIPRGQVSAENVSNKALGAYEKYFLRDKVKLDNVSCNLFNKGIEFKIKDINNDGTPEFILSNSKLKLGAWFYEAIYTYYNGKVAFVGVIGHGSYKYYKGTNIIMASSAYMGYDLVYYYKFNKGKLNLLANYADNKLSGETKLFKYYFIGDKKVTKNEYTKYINKMTKSKKSDFVLDSKMIPFTRENIKKYCSIH</sequence>
<dbReference type="RefSeq" id="WP_079427175.1">
    <property type="nucleotide sequence ID" value="NZ_MZGV01000059.1"/>
</dbReference>
<organism evidence="1 2">
    <name type="scientific">Clostridium oryzae</name>
    <dbReference type="NCBI Taxonomy" id="1450648"/>
    <lineage>
        <taxon>Bacteria</taxon>
        <taxon>Bacillati</taxon>
        <taxon>Bacillota</taxon>
        <taxon>Clostridia</taxon>
        <taxon>Eubacteriales</taxon>
        <taxon>Clostridiaceae</taxon>
        <taxon>Clostridium</taxon>
    </lineage>
</organism>
<accession>A0A1V4IEC3</accession>
<keyword evidence="2" id="KW-1185">Reference proteome</keyword>
<comment type="caution">
    <text evidence="1">The sequence shown here is derived from an EMBL/GenBank/DDBJ whole genome shotgun (WGS) entry which is preliminary data.</text>
</comment>
<name>A0A1V4IEC3_9CLOT</name>
<dbReference type="Proteomes" id="UP000190080">
    <property type="component" value="Unassembled WGS sequence"/>
</dbReference>
<evidence type="ECO:0000313" key="1">
    <source>
        <dbReference type="EMBL" id="OPJ58303.1"/>
    </source>
</evidence>
<dbReference type="AlphaFoldDB" id="A0A1V4IEC3"/>
<proteinExistence type="predicted"/>
<protein>
    <submittedName>
        <fullName evidence="1">Uncharacterized protein</fullName>
    </submittedName>
</protein>
<reference evidence="1 2" key="1">
    <citation type="submission" date="2017-03" db="EMBL/GenBank/DDBJ databases">
        <title>Genome sequence of Clostridium oryzae DSM 28571.</title>
        <authorList>
            <person name="Poehlein A."/>
            <person name="Daniel R."/>
        </authorList>
    </citation>
    <scope>NUCLEOTIDE SEQUENCE [LARGE SCALE GENOMIC DNA]</scope>
    <source>
        <strain evidence="1 2">DSM 28571</strain>
    </source>
</reference>
<dbReference type="EMBL" id="MZGV01000059">
    <property type="protein sequence ID" value="OPJ58303.1"/>
    <property type="molecule type" value="Genomic_DNA"/>
</dbReference>
<gene>
    <name evidence="1" type="ORF">CLORY_36660</name>
</gene>
<evidence type="ECO:0000313" key="2">
    <source>
        <dbReference type="Proteomes" id="UP000190080"/>
    </source>
</evidence>
<dbReference type="OrthoDB" id="1819470at2"/>